<protein>
    <submittedName>
        <fullName evidence="1">Uncharacterized protein</fullName>
    </submittedName>
</protein>
<accession>A0ABP9KHN0</accession>
<dbReference type="Proteomes" id="UP001500518">
    <property type="component" value="Unassembled WGS sequence"/>
</dbReference>
<dbReference type="EMBL" id="BAABHV010000017">
    <property type="protein sequence ID" value="GAA5057232.1"/>
    <property type="molecule type" value="Genomic_DNA"/>
</dbReference>
<sequence length="77" mass="8367">MIPPGQRLGPGKHIVGTGELRLEDDAHRVIVQRLDKIFADRMGFAAATVNPTPTFVNLCGYRHDEPLGPTVVTCLAD</sequence>
<comment type="caution">
    <text evidence="1">The sequence shown here is derived from an EMBL/GenBank/DDBJ whole genome shotgun (WGS) entry which is preliminary data.</text>
</comment>
<evidence type="ECO:0000313" key="2">
    <source>
        <dbReference type="Proteomes" id="UP001500518"/>
    </source>
</evidence>
<gene>
    <name evidence="1" type="ORF">GCM10023208_22470</name>
</gene>
<reference evidence="2" key="1">
    <citation type="journal article" date="2019" name="Int. J. Syst. Evol. Microbiol.">
        <title>The Global Catalogue of Microorganisms (GCM) 10K type strain sequencing project: providing services to taxonomists for standard genome sequencing and annotation.</title>
        <authorList>
            <consortium name="The Broad Institute Genomics Platform"/>
            <consortium name="The Broad Institute Genome Sequencing Center for Infectious Disease"/>
            <person name="Wu L."/>
            <person name="Ma J."/>
        </authorList>
    </citation>
    <scope>NUCLEOTIDE SEQUENCE [LARGE SCALE GENOMIC DNA]</scope>
    <source>
        <strain evidence="2">JCM 18014</strain>
    </source>
</reference>
<keyword evidence="2" id="KW-1185">Reference proteome</keyword>
<name>A0ABP9KHN0_9SPHN</name>
<organism evidence="1 2">
    <name type="scientific">Erythrobacter westpacificensis</name>
    <dbReference type="NCBI Taxonomy" id="1055231"/>
    <lineage>
        <taxon>Bacteria</taxon>
        <taxon>Pseudomonadati</taxon>
        <taxon>Pseudomonadota</taxon>
        <taxon>Alphaproteobacteria</taxon>
        <taxon>Sphingomonadales</taxon>
        <taxon>Erythrobacteraceae</taxon>
        <taxon>Erythrobacter/Porphyrobacter group</taxon>
        <taxon>Erythrobacter</taxon>
    </lineage>
</organism>
<proteinExistence type="predicted"/>
<evidence type="ECO:0000313" key="1">
    <source>
        <dbReference type="EMBL" id="GAA5057232.1"/>
    </source>
</evidence>